<evidence type="ECO:0000313" key="3">
    <source>
        <dbReference type="Proteomes" id="UP000019335"/>
    </source>
</evidence>
<evidence type="ECO:0000256" key="1">
    <source>
        <dbReference type="SAM" id="MobiDB-lite"/>
    </source>
</evidence>
<keyword evidence="3" id="KW-1185">Reference proteome</keyword>
<dbReference type="AlphaFoldDB" id="W7TBD4"/>
<protein>
    <submittedName>
        <fullName evidence="2">Uncharacterized protein</fullName>
    </submittedName>
</protein>
<dbReference type="EMBL" id="AZIL01002766">
    <property type="protein sequence ID" value="EWM20843.1"/>
    <property type="molecule type" value="Genomic_DNA"/>
</dbReference>
<evidence type="ECO:0000313" key="2">
    <source>
        <dbReference type="EMBL" id="EWM20843.1"/>
    </source>
</evidence>
<reference evidence="2 3" key="1">
    <citation type="journal article" date="2014" name="Mol. Plant">
        <title>Chromosome Scale Genome Assembly and Transcriptome Profiling of Nannochloropsis gaditana in Nitrogen Depletion.</title>
        <authorList>
            <person name="Corteggiani Carpinelli E."/>
            <person name="Telatin A."/>
            <person name="Vitulo N."/>
            <person name="Forcato C."/>
            <person name="D'Angelo M."/>
            <person name="Schiavon R."/>
            <person name="Vezzi A."/>
            <person name="Giacometti G.M."/>
            <person name="Morosinotto T."/>
            <person name="Valle G."/>
        </authorList>
    </citation>
    <scope>NUCLEOTIDE SEQUENCE [LARGE SCALE GENOMIC DNA]</scope>
    <source>
        <strain evidence="2 3">B-31</strain>
    </source>
</reference>
<proteinExistence type="predicted"/>
<gene>
    <name evidence="2" type="ORF">Naga_101681g1</name>
</gene>
<feature type="compositionally biased region" description="Basic and acidic residues" evidence="1">
    <location>
        <begin position="80"/>
        <end position="91"/>
    </location>
</feature>
<feature type="region of interest" description="Disordered" evidence="1">
    <location>
        <begin position="63"/>
        <end position="109"/>
    </location>
</feature>
<comment type="caution">
    <text evidence="2">The sequence shown here is derived from an EMBL/GenBank/DDBJ whole genome shotgun (WGS) entry which is preliminary data.</text>
</comment>
<organism evidence="2 3">
    <name type="scientific">Nannochloropsis gaditana</name>
    <dbReference type="NCBI Taxonomy" id="72520"/>
    <lineage>
        <taxon>Eukaryota</taxon>
        <taxon>Sar</taxon>
        <taxon>Stramenopiles</taxon>
        <taxon>Ochrophyta</taxon>
        <taxon>Eustigmatophyceae</taxon>
        <taxon>Eustigmatales</taxon>
        <taxon>Monodopsidaceae</taxon>
        <taxon>Nannochloropsis</taxon>
    </lineage>
</organism>
<sequence length="109" mass="12109">MSHPFLKTKEPLVKLPAFRLKRKRNACRATEKSELGPLLVSFWGVNLTPGTSLSIPSWTVATQVTTRKRRRKEGTVDEEGAWRKGEKERGSEGSVPGKVHGPTPPPPRP</sequence>
<name>W7TBD4_9STRA</name>
<dbReference type="Proteomes" id="UP000019335">
    <property type="component" value="Unassembled WGS sequence"/>
</dbReference>
<accession>W7TBD4</accession>